<evidence type="ECO:0000313" key="1">
    <source>
        <dbReference type="EMBL" id="BAR82148.1"/>
    </source>
</evidence>
<dbReference type="EMBL" id="AP014864">
    <property type="protein sequence ID" value="BAR82148.1"/>
    <property type="molecule type" value="Genomic_DNA"/>
</dbReference>
<sequence>MYSLLVNSKLTEKLMWKMCTILSTGYISKNVVEKFYEKSSKR</sequence>
<name>A0A9W3ZTE4_BACTO</name>
<organism evidence="1 2">
    <name type="scientific">Bacillus thuringiensis subsp. tolworthi</name>
    <dbReference type="NCBI Taxonomy" id="1442"/>
    <lineage>
        <taxon>Bacteria</taxon>
        <taxon>Bacillati</taxon>
        <taxon>Bacillota</taxon>
        <taxon>Bacilli</taxon>
        <taxon>Bacillales</taxon>
        <taxon>Bacillaceae</taxon>
        <taxon>Bacillus</taxon>
        <taxon>Bacillus cereus group</taxon>
    </lineage>
</organism>
<evidence type="ECO:0000313" key="2">
    <source>
        <dbReference type="Proteomes" id="UP000055316"/>
    </source>
</evidence>
<dbReference type="AlphaFoldDB" id="A0A9W3ZTE4"/>
<reference evidence="1 2" key="1">
    <citation type="submission" date="2015-05" db="EMBL/GenBank/DDBJ databases">
        <title>Whole genome sequence of Bacillus thuringiensis serovar tolworthi Pasteur Institute Standard strain.</title>
        <authorList>
            <person name="Kanda K."/>
            <person name="Nakashima K."/>
            <person name="Nagano Y."/>
        </authorList>
    </citation>
    <scope>NUCLEOTIDE SEQUENCE [LARGE SCALE GENOMIC DNA]</scope>
    <source>
        <strain evidence="1 2">Pasteur Institute Standard strain</strain>
    </source>
</reference>
<dbReference type="Proteomes" id="UP000055316">
    <property type="component" value="Chromosome"/>
</dbReference>
<accession>A0A9W3ZTE4</accession>
<gene>
    <name evidence="1" type="ORF">KNN_01300</name>
</gene>
<protein>
    <submittedName>
        <fullName evidence="1">Uncharacterized protein</fullName>
    </submittedName>
</protein>
<proteinExistence type="predicted"/>